<dbReference type="InterPro" id="IPR003374">
    <property type="entry name" value="ApbE-like_sf"/>
</dbReference>
<dbReference type="SUPFAM" id="SSF143631">
    <property type="entry name" value="ApbE-like"/>
    <property type="match status" value="1"/>
</dbReference>
<evidence type="ECO:0000256" key="3">
    <source>
        <dbReference type="ARBA" id="ARBA00022630"/>
    </source>
</evidence>
<sequence length="346" mass="38367">MKTRKSKFITCCILGLLVLALFAFFYAKKKPAAEPVSATAFKLNTIVTVTLYDSRDQKLAEEAVALCDKYEKLFSRTLKDSEIYQLNHGTLPKQGNAFVLSEKTAALIQKGLEYGKLSDGAFDIAIEPVSSLWDFTSEEKRIPSHEELRNALPLVDYRDAELRGNLLTFKKDGMGLDLGAIAKGYIADEIKVFLLEKGVKSATINLGGNVLCVGEKPEGVPFKIGIQKPFADRSETIAVMEITDKSVVSSGIYERYFEKDGTFYHHILNPKTGYPYDNHLVSVTIISDKSVDGDGLSTSCFALGLEKGMELINSLPDVQAVFITDDYELHYSEGFKDKIKIKAVEK</sequence>
<dbReference type="KEGG" id="blau:DQQ01_04095"/>
<name>A0A2Z4U8W0_9FIRM</name>
<dbReference type="PANTHER" id="PTHR30040:SF2">
    <property type="entry name" value="FAD:PROTEIN FMN TRANSFERASE"/>
    <property type="match status" value="1"/>
</dbReference>
<reference evidence="13" key="1">
    <citation type="submission" date="2018-06" db="EMBL/GenBank/DDBJ databases">
        <title>Description of Blautia argi sp. nov., a new anaerobic isolated from dog feces.</title>
        <authorList>
            <person name="Chang Y.-H."/>
            <person name="Paek J."/>
            <person name="Shin Y."/>
        </authorList>
    </citation>
    <scope>NUCLEOTIDE SEQUENCE [LARGE SCALE GENOMIC DNA]</scope>
    <source>
        <strain evidence="13">KCTC 15426</strain>
    </source>
</reference>
<dbReference type="Proteomes" id="UP000250003">
    <property type="component" value="Chromosome"/>
</dbReference>
<comment type="similarity">
    <text evidence="10">Belongs to the ApbE family.</text>
</comment>
<evidence type="ECO:0000256" key="2">
    <source>
        <dbReference type="ARBA" id="ARBA00016337"/>
    </source>
</evidence>
<evidence type="ECO:0000313" key="13">
    <source>
        <dbReference type="Proteomes" id="UP000250003"/>
    </source>
</evidence>
<dbReference type="PANTHER" id="PTHR30040">
    <property type="entry name" value="THIAMINE BIOSYNTHESIS LIPOPROTEIN APBE"/>
    <property type="match status" value="1"/>
</dbReference>
<evidence type="ECO:0000256" key="10">
    <source>
        <dbReference type="PIRNR" id="PIRNR006268"/>
    </source>
</evidence>
<evidence type="ECO:0000256" key="6">
    <source>
        <dbReference type="ARBA" id="ARBA00022827"/>
    </source>
</evidence>
<keyword evidence="4 10" id="KW-0808">Transferase</keyword>
<dbReference type="OrthoDB" id="9778595at2"/>
<organism evidence="12 13">
    <name type="scientific">Blautia argi</name>
    <dbReference type="NCBI Taxonomy" id="1912897"/>
    <lineage>
        <taxon>Bacteria</taxon>
        <taxon>Bacillati</taxon>
        <taxon>Bacillota</taxon>
        <taxon>Clostridia</taxon>
        <taxon>Lachnospirales</taxon>
        <taxon>Lachnospiraceae</taxon>
        <taxon>Blautia</taxon>
    </lineage>
</organism>
<evidence type="ECO:0000256" key="1">
    <source>
        <dbReference type="ARBA" id="ARBA00011955"/>
    </source>
</evidence>
<keyword evidence="7 10" id="KW-0460">Magnesium</keyword>
<keyword evidence="5 10" id="KW-0479">Metal-binding</keyword>
<evidence type="ECO:0000256" key="4">
    <source>
        <dbReference type="ARBA" id="ARBA00022679"/>
    </source>
</evidence>
<comment type="catalytic activity">
    <reaction evidence="9 10">
        <text>L-threonyl-[protein] + FAD = FMN-L-threonyl-[protein] + AMP + H(+)</text>
        <dbReference type="Rhea" id="RHEA:36847"/>
        <dbReference type="Rhea" id="RHEA-COMP:11060"/>
        <dbReference type="Rhea" id="RHEA-COMP:11061"/>
        <dbReference type="ChEBI" id="CHEBI:15378"/>
        <dbReference type="ChEBI" id="CHEBI:30013"/>
        <dbReference type="ChEBI" id="CHEBI:57692"/>
        <dbReference type="ChEBI" id="CHEBI:74257"/>
        <dbReference type="ChEBI" id="CHEBI:456215"/>
        <dbReference type="EC" id="2.7.1.180"/>
    </reaction>
</comment>
<evidence type="ECO:0000256" key="5">
    <source>
        <dbReference type="ARBA" id="ARBA00022723"/>
    </source>
</evidence>
<dbReference type="Pfam" id="PF02424">
    <property type="entry name" value="ApbE"/>
    <property type="match status" value="1"/>
</dbReference>
<dbReference type="GO" id="GO:0046872">
    <property type="term" value="F:metal ion binding"/>
    <property type="evidence" value="ECO:0007669"/>
    <property type="project" value="UniProtKB-UniRule"/>
</dbReference>
<dbReference type="Gene3D" id="3.10.520.10">
    <property type="entry name" value="ApbE-like domains"/>
    <property type="match status" value="1"/>
</dbReference>
<evidence type="ECO:0000256" key="11">
    <source>
        <dbReference type="PIRSR" id="PIRSR006268-2"/>
    </source>
</evidence>
<dbReference type="RefSeq" id="WP_111918627.1">
    <property type="nucleotide sequence ID" value="NZ_CP030280.1"/>
</dbReference>
<evidence type="ECO:0000313" key="12">
    <source>
        <dbReference type="EMBL" id="AWY97466.1"/>
    </source>
</evidence>
<proteinExistence type="inferred from homology"/>
<evidence type="ECO:0000256" key="8">
    <source>
        <dbReference type="ARBA" id="ARBA00031306"/>
    </source>
</evidence>
<evidence type="ECO:0000256" key="7">
    <source>
        <dbReference type="ARBA" id="ARBA00022842"/>
    </source>
</evidence>
<dbReference type="EC" id="2.7.1.180" evidence="1 10"/>
<feature type="binding site" evidence="11">
    <location>
        <position position="294"/>
    </location>
    <ligand>
        <name>Mg(2+)</name>
        <dbReference type="ChEBI" id="CHEBI:18420"/>
    </ligand>
</feature>
<gene>
    <name evidence="12" type="ORF">DQQ01_04095</name>
</gene>
<protein>
    <recommendedName>
        <fullName evidence="2 10">FAD:protein FMN transferase</fullName>
        <ecNumber evidence="1 10">2.7.1.180</ecNumber>
    </recommendedName>
    <alternativeName>
        <fullName evidence="8 10">Flavin transferase</fullName>
    </alternativeName>
</protein>
<dbReference type="EMBL" id="CP030280">
    <property type="protein sequence ID" value="AWY97466.1"/>
    <property type="molecule type" value="Genomic_DNA"/>
</dbReference>
<feature type="binding site" evidence="11">
    <location>
        <position position="298"/>
    </location>
    <ligand>
        <name>Mg(2+)</name>
        <dbReference type="ChEBI" id="CHEBI:18420"/>
    </ligand>
</feature>
<feature type="binding site" evidence="11">
    <location>
        <position position="180"/>
    </location>
    <ligand>
        <name>Mg(2+)</name>
        <dbReference type="ChEBI" id="CHEBI:18420"/>
    </ligand>
</feature>
<dbReference type="GO" id="GO:0016740">
    <property type="term" value="F:transferase activity"/>
    <property type="evidence" value="ECO:0007669"/>
    <property type="project" value="UniProtKB-UniRule"/>
</dbReference>
<accession>A0A2Z4U8W0</accession>
<evidence type="ECO:0000256" key="9">
    <source>
        <dbReference type="ARBA" id="ARBA00048540"/>
    </source>
</evidence>
<keyword evidence="13" id="KW-1185">Reference proteome</keyword>
<keyword evidence="6 10" id="KW-0274">FAD</keyword>
<dbReference type="InterPro" id="IPR024932">
    <property type="entry name" value="ApbE"/>
</dbReference>
<comment type="cofactor">
    <cofactor evidence="11">
        <name>Mg(2+)</name>
        <dbReference type="ChEBI" id="CHEBI:18420"/>
    </cofactor>
    <cofactor evidence="11">
        <name>Mn(2+)</name>
        <dbReference type="ChEBI" id="CHEBI:29035"/>
    </cofactor>
    <text evidence="11">Magnesium. Can also use manganese.</text>
</comment>
<keyword evidence="3 10" id="KW-0285">Flavoprotein</keyword>
<dbReference type="PIRSF" id="PIRSF006268">
    <property type="entry name" value="ApbE"/>
    <property type="match status" value="1"/>
</dbReference>
<dbReference type="AlphaFoldDB" id="A0A2Z4U8W0"/>